<dbReference type="GO" id="GO:0019878">
    <property type="term" value="P:lysine biosynthetic process via aminoadipic acid"/>
    <property type="evidence" value="ECO:0007669"/>
    <property type="project" value="TreeGrafter"/>
</dbReference>
<comment type="cofactor">
    <cofactor evidence="1">
        <name>pyridoxal 5'-phosphate</name>
        <dbReference type="ChEBI" id="CHEBI:597326"/>
    </cofactor>
</comment>
<dbReference type="PANTHER" id="PTHR42790:SF21">
    <property type="entry name" value="AROMATIC_AMINOADIPATE AMINOTRANSFERASE 1"/>
    <property type="match status" value="1"/>
</dbReference>
<name>A0A8H5UTD3_GIBSU</name>
<dbReference type="AlphaFoldDB" id="A0A8H5UTD3"/>
<dbReference type="Proteomes" id="UP000547976">
    <property type="component" value="Unassembled WGS sequence"/>
</dbReference>
<gene>
    <name evidence="6" type="ORF">FSUBG_8533</name>
</gene>
<organism evidence="6 7">
    <name type="scientific">Gibberella subglutinans</name>
    <name type="common">Fusarium subglutinans</name>
    <dbReference type="NCBI Taxonomy" id="42677"/>
    <lineage>
        <taxon>Eukaryota</taxon>
        <taxon>Fungi</taxon>
        <taxon>Dikarya</taxon>
        <taxon>Ascomycota</taxon>
        <taxon>Pezizomycotina</taxon>
        <taxon>Sordariomycetes</taxon>
        <taxon>Hypocreomycetidae</taxon>
        <taxon>Hypocreales</taxon>
        <taxon>Nectriaceae</taxon>
        <taxon>Fusarium</taxon>
        <taxon>Fusarium fujikuroi species complex</taxon>
    </lineage>
</organism>
<keyword evidence="4 6" id="KW-0808">Transferase</keyword>
<proteinExistence type="inferred from homology"/>
<evidence type="ECO:0000256" key="4">
    <source>
        <dbReference type="ARBA" id="ARBA00022679"/>
    </source>
</evidence>
<evidence type="ECO:0000313" key="7">
    <source>
        <dbReference type="Proteomes" id="UP000547976"/>
    </source>
</evidence>
<comment type="similarity">
    <text evidence="2">Belongs to the class-I pyridoxal-phosphate-dependent aminotransferase family.</text>
</comment>
<dbReference type="SUPFAM" id="SSF53383">
    <property type="entry name" value="PLP-dependent transferases"/>
    <property type="match status" value="1"/>
</dbReference>
<evidence type="ECO:0000313" key="6">
    <source>
        <dbReference type="EMBL" id="KAF5597498.1"/>
    </source>
</evidence>
<dbReference type="Gene3D" id="3.40.640.10">
    <property type="entry name" value="Type I PLP-dependent aspartate aminotransferase-like (Major domain)"/>
    <property type="match status" value="2"/>
</dbReference>
<comment type="caution">
    <text evidence="6">The sequence shown here is derived from an EMBL/GenBank/DDBJ whole genome shotgun (WGS) entry which is preliminary data.</text>
</comment>
<dbReference type="GO" id="GO:0008793">
    <property type="term" value="F:aromatic-amino-acid transaminase activity"/>
    <property type="evidence" value="ECO:0007669"/>
    <property type="project" value="TreeGrafter"/>
</dbReference>
<evidence type="ECO:0000256" key="3">
    <source>
        <dbReference type="ARBA" id="ARBA00022576"/>
    </source>
</evidence>
<keyword evidence="5" id="KW-0663">Pyridoxal phosphate</keyword>
<dbReference type="OrthoDB" id="691673at2759"/>
<keyword evidence="7" id="KW-1185">Reference proteome</keyword>
<dbReference type="InterPro" id="IPR015424">
    <property type="entry name" value="PyrdxlP-dep_Trfase"/>
</dbReference>
<evidence type="ECO:0000256" key="2">
    <source>
        <dbReference type="ARBA" id="ARBA00007441"/>
    </source>
</evidence>
<sequence>MGSINHKYLPIDLSHHINEKSKARHPSPLKDIIRFMGKDGMISLAGGLPHPSLFPVQRAVFECEPPHTEPSFETPLVNLDLGRGPNSGKLDLTEFLQYGPGAGNKKLVSLARELTDCMHAPPCEHEYLLHPGNTNAWSKVVGLLSEDNDYVIVDEFTYPLAQALWILLGIRATSVSADEQGMSATGLRKMLESWDETTMGQRRPRLLYLIHLGSNPTGVTISAQRRREIYAVCVEFGGLGFFMANSVFTERLLRVTEVETQDPAGLSQALTLALFQNWGIDGYLTWLQGLQFQYRARRDWLITAFEDSFIVLPATKSPVLQAQGNVASIPDSDGKLMPIFSYIEPKEGMFVWSKFYFHGVRRFTELRDEKIEDLEQAFATELWETLAEQLVLLTPGSYYYAWQGPDKTSTVARGADPESAFFRFSFASPSKEQIEEGVRRVRKVVVQFWDVST</sequence>
<keyword evidence="3 6" id="KW-0032">Aminotransferase</keyword>
<dbReference type="PANTHER" id="PTHR42790">
    <property type="entry name" value="AMINOTRANSFERASE"/>
    <property type="match status" value="1"/>
</dbReference>
<dbReference type="RefSeq" id="XP_036536023.1">
    <property type="nucleotide sequence ID" value="XM_036686950.1"/>
</dbReference>
<dbReference type="GO" id="GO:0006571">
    <property type="term" value="P:tyrosine biosynthetic process"/>
    <property type="evidence" value="ECO:0007669"/>
    <property type="project" value="TreeGrafter"/>
</dbReference>
<dbReference type="GO" id="GO:0009074">
    <property type="term" value="P:aromatic amino acid family catabolic process"/>
    <property type="evidence" value="ECO:0007669"/>
    <property type="project" value="TreeGrafter"/>
</dbReference>
<evidence type="ECO:0000256" key="5">
    <source>
        <dbReference type="ARBA" id="ARBA00022898"/>
    </source>
</evidence>
<dbReference type="InterPro" id="IPR015421">
    <property type="entry name" value="PyrdxlP-dep_Trfase_major"/>
</dbReference>
<dbReference type="EMBL" id="JAAOAV010000117">
    <property type="protein sequence ID" value="KAF5597498.1"/>
    <property type="molecule type" value="Genomic_DNA"/>
</dbReference>
<dbReference type="GeneID" id="59321668"/>
<dbReference type="GO" id="GO:0047536">
    <property type="term" value="F:2-aminoadipate transaminase activity"/>
    <property type="evidence" value="ECO:0007669"/>
    <property type="project" value="TreeGrafter"/>
</dbReference>
<evidence type="ECO:0000256" key="1">
    <source>
        <dbReference type="ARBA" id="ARBA00001933"/>
    </source>
</evidence>
<reference evidence="6 7" key="1">
    <citation type="submission" date="2020-05" db="EMBL/GenBank/DDBJ databases">
        <title>Identification and distribution of gene clusters putatively required for synthesis of sphingolipid metabolism inhibitors in phylogenetically diverse species of the filamentous fungus Fusarium.</title>
        <authorList>
            <person name="Kim H.-S."/>
            <person name="Busman M."/>
            <person name="Brown D.W."/>
            <person name="Divon H."/>
            <person name="Uhlig S."/>
            <person name="Proctor R.H."/>
        </authorList>
    </citation>
    <scope>NUCLEOTIDE SEQUENCE [LARGE SCALE GENOMIC DNA]</scope>
    <source>
        <strain evidence="6 7">NRRL 66333</strain>
    </source>
</reference>
<accession>A0A8H5UTD3</accession>
<dbReference type="InterPro" id="IPR050859">
    <property type="entry name" value="Class-I_PLP-dep_aminotransf"/>
</dbReference>
<protein>
    <submittedName>
        <fullName evidence="6">Aromatic amino acid aminotransferase</fullName>
    </submittedName>
</protein>